<reference evidence="1" key="1">
    <citation type="submission" date="2021-11" db="EMBL/GenBank/DDBJ databases">
        <title>Study of the species diversity of bacterial strains isolated from a unique natural object - Shulgan-Tash cave (Bashkiria).</title>
        <authorList>
            <person name="Sazanova A.L."/>
            <person name="Chirak E.R."/>
            <person name="Safronova V.I."/>
        </authorList>
    </citation>
    <scope>NUCLEOTIDE SEQUENCE</scope>
    <source>
        <strain evidence="1">P1</strain>
    </source>
</reference>
<gene>
    <name evidence="1" type="ORF">LP422_19675</name>
</gene>
<accession>A0AC61U3F5</accession>
<sequence>MSSFAPFANAPTEPPTGPDYLFDGGDVDVIVEILHNVESRAQPVGA</sequence>
<protein>
    <submittedName>
        <fullName evidence="1">Uncharacterized protein</fullName>
    </submittedName>
</protein>
<evidence type="ECO:0000313" key="1">
    <source>
        <dbReference type="EMBL" id="UUZ44559.1"/>
    </source>
</evidence>
<dbReference type="Proteomes" id="UP001059663">
    <property type="component" value="Chromosome"/>
</dbReference>
<name>A0AC61U3F5_9MICO</name>
<proteinExistence type="predicted"/>
<organism evidence="1 2">
    <name type="scientific">Janibacter limosus</name>
    <dbReference type="NCBI Taxonomy" id="53458"/>
    <lineage>
        <taxon>Bacteria</taxon>
        <taxon>Bacillati</taxon>
        <taxon>Actinomycetota</taxon>
        <taxon>Actinomycetes</taxon>
        <taxon>Micrococcales</taxon>
        <taxon>Intrasporangiaceae</taxon>
        <taxon>Janibacter</taxon>
    </lineage>
</organism>
<evidence type="ECO:0000313" key="2">
    <source>
        <dbReference type="Proteomes" id="UP001059663"/>
    </source>
</evidence>
<dbReference type="EMBL" id="CP087977">
    <property type="protein sequence ID" value="UUZ44559.1"/>
    <property type="molecule type" value="Genomic_DNA"/>
</dbReference>